<evidence type="ECO:0008006" key="3">
    <source>
        <dbReference type="Google" id="ProtNLM"/>
    </source>
</evidence>
<accession>A0ABZ2UJC7</accession>
<reference evidence="1 2" key="1">
    <citation type="submission" date="2024-03" db="EMBL/GenBank/DDBJ databases">
        <title>Flavobacterium soyae.</title>
        <authorList>
            <person name="Zheng W."/>
        </authorList>
    </citation>
    <scope>NUCLEOTIDE SEQUENCE [LARGE SCALE GENOMIC DNA]</scope>
    <source>
        <strain evidence="1 2">55</strain>
    </source>
</reference>
<dbReference type="EMBL" id="CP150845">
    <property type="protein sequence ID" value="WYZ21640.1"/>
    <property type="molecule type" value="Genomic_DNA"/>
</dbReference>
<dbReference type="RefSeq" id="WP_406845326.1">
    <property type="nucleotide sequence ID" value="NZ_CP150845.1"/>
</dbReference>
<sequence>MTIIKTNRLKKPIRNNFIKQKSNVFTLFFLFFVLNTTLYSQNISTYSPKLSIPSSPEAALLGRFGDIPVGYYTGTPEITVPLYSVKEDGIEIPITLSYHSSGIKVADEATWVGLGWDLSPEGTISIEVRGEVDIQRNQQYTCVTDTDTNTFKNRFIYTGDYYSLDEIGRSMAAASSPCLEDQSHDYWDPYCAMNDLIGGKRQPDVFSYNFNGHSGRFYINPDTNQIVILDNKGEDVTFQVTSSSITARTIDGNVFYFNVLEDSHVNNMFDISGYTFKLSQIVLSNGKIINYYYTNEQTINYFYTESIDFQGPSSLMGQTSVLEKHFSFINCNKKTLTKIESPTATINFNLEDRDDINSTSTAKIKRLKSIDILSTVSGTKIKSYDFGYSYFGNNTTGYNTNSTYGELNKRLKLDFVKEIGYNTNGSTDTSKPEYKFNYKTDVILPQKNSFAVDFWGYYNGQNNTSYIPNLDYFHYDLDETFSTLQKPYFKFSNNTANRYTNNVYTGAYMLNKITYPTGGFSQFEYEPNSFSNQFIPEVYKNDAAYKNNYLLDNNDLVNTVTKTFKLSREVTISFTNIINAYNVNRAAWTYSEMAGCYIEFTKTKTVSGTPTTTLIKRWDLTTVLNVDFTNNNGKQWDETMLVSYDSDPTVYYSVKVFMPDALDYSGNTYHSSSVNSRFFYYDDTGVDTSISNQGGMRIKSIKNYSAFGVLTSNKQFKYYGGKLLNKFEPLTMLRYSNKTGGGVTGGNSYEYIGFHKKIGLSSDDFGIGGGNPIGYDKVEEIEIQNTEANNIGKKAFYYNNTPNKTKNGLPSIPNLLNGLISKEETYNSIGTLLTDKAYTYEAIKPVVNFFGIKPVLKSFGSYGIPCGDDYFAGGTISAYFSDSPLNGVHYQYDVYPLTAIWYMPSSTISKQYFNGNTVSTTESLTYNSQGKTRKTVSTNSNNDELSTTYYYANDNPELLSIENTMITAQMTGIPLVTENRKNTELLSRQSTQYAKDATTSNFILPKYVFAGKGTNGSSYTSSEKKVTIDKYDAKGNIQQYTLENGTSVTILWGYGKTLPIAKIENASYSQIAAALGITTTVLDGYNETYLTAINNLRNNSSLVNSPISTYTHIPLVGVSTIIDPKGDKITYTYDSFARLQNVKDKDNNILSENKYQYQN</sequence>
<proteinExistence type="predicted"/>
<protein>
    <recommendedName>
        <fullName evidence="3">YD repeat-containing protein</fullName>
    </recommendedName>
</protein>
<dbReference type="Proteomes" id="UP001623852">
    <property type="component" value="Chromosome"/>
</dbReference>
<organism evidence="1 2">
    <name type="scientific">Flavobacterium soyae</name>
    <dbReference type="NCBI Taxonomy" id="2903098"/>
    <lineage>
        <taxon>Bacteria</taxon>
        <taxon>Pseudomonadati</taxon>
        <taxon>Bacteroidota</taxon>
        <taxon>Flavobacteriia</taxon>
        <taxon>Flavobacteriales</taxon>
        <taxon>Flavobacteriaceae</taxon>
        <taxon>Flavobacterium</taxon>
    </lineage>
</organism>
<evidence type="ECO:0000313" key="2">
    <source>
        <dbReference type="Proteomes" id="UP001623852"/>
    </source>
</evidence>
<name>A0ABZ2UJC7_9FLAO</name>
<gene>
    <name evidence="1" type="ORF">AABD74_09260</name>
</gene>
<evidence type="ECO:0000313" key="1">
    <source>
        <dbReference type="EMBL" id="WYZ21640.1"/>
    </source>
</evidence>
<keyword evidence="2" id="KW-1185">Reference proteome</keyword>